<evidence type="ECO:0000256" key="6">
    <source>
        <dbReference type="SAM" id="Phobius"/>
    </source>
</evidence>
<evidence type="ECO:0000256" key="1">
    <source>
        <dbReference type="ARBA" id="ARBA00004141"/>
    </source>
</evidence>
<sequence>MAALTNKGLFYTEDLSSTLRVAQVLGLTSTAFLAGKTFAASFAAPALLLAPGPLLIKQWQKIAKFDKIINPAISAVGLGVFSFFAYRDPNPGSRHQILYTTAAALLATSIPYSFFLLHPIVEKLEEHAEVMAMDKFTDYVNPKDTTHVLVDRYATANLGRVFLSFMAAATATWAAVDRLEIVPAVGKLVGGADRMGH</sequence>
<evidence type="ECO:0000256" key="3">
    <source>
        <dbReference type="ARBA" id="ARBA00022989"/>
    </source>
</evidence>
<organism evidence="7 8">
    <name type="scientific">Elasticomyces elasticus</name>
    <dbReference type="NCBI Taxonomy" id="574655"/>
    <lineage>
        <taxon>Eukaryota</taxon>
        <taxon>Fungi</taxon>
        <taxon>Dikarya</taxon>
        <taxon>Ascomycota</taxon>
        <taxon>Pezizomycotina</taxon>
        <taxon>Dothideomycetes</taxon>
        <taxon>Dothideomycetidae</taxon>
        <taxon>Mycosphaerellales</taxon>
        <taxon>Teratosphaeriaceae</taxon>
        <taxon>Elasticomyces</taxon>
    </lineage>
</organism>
<gene>
    <name evidence="7" type="ORF">LTR97_000505</name>
</gene>
<comment type="similarity">
    <text evidence="5">Belongs to the anthrone oxygenase family.</text>
</comment>
<evidence type="ECO:0000256" key="2">
    <source>
        <dbReference type="ARBA" id="ARBA00022692"/>
    </source>
</evidence>
<dbReference type="PANTHER" id="PTHR35042">
    <property type="entry name" value="ANTHRONE OXYGENASE ENCC"/>
    <property type="match status" value="1"/>
</dbReference>
<reference evidence="7" key="1">
    <citation type="submission" date="2023-08" db="EMBL/GenBank/DDBJ databases">
        <title>Black Yeasts Isolated from many extreme environments.</title>
        <authorList>
            <person name="Coleine C."/>
            <person name="Stajich J.E."/>
            <person name="Selbmann L."/>
        </authorList>
    </citation>
    <scope>NUCLEOTIDE SEQUENCE</scope>
    <source>
        <strain evidence="7">CCFEE 5810</strain>
    </source>
</reference>
<name>A0AAN7WDJ0_9PEZI</name>
<comment type="subcellular location">
    <subcellularLocation>
        <location evidence="1">Membrane</location>
        <topology evidence="1">Multi-pass membrane protein</topology>
    </subcellularLocation>
</comment>
<evidence type="ECO:0000256" key="4">
    <source>
        <dbReference type="ARBA" id="ARBA00023136"/>
    </source>
</evidence>
<comment type="caution">
    <text evidence="7">The sequence shown here is derived from an EMBL/GenBank/DDBJ whole genome shotgun (WGS) entry which is preliminary data.</text>
</comment>
<proteinExistence type="inferred from homology"/>
<feature type="transmembrane region" description="Helical" evidence="6">
    <location>
        <begin position="68"/>
        <end position="85"/>
    </location>
</feature>
<dbReference type="InterPro" id="IPR013901">
    <property type="entry name" value="Anthrone_oxy"/>
</dbReference>
<accession>A0AAN7WDJ0</accession>
<feature type="transmembrane region" description="Helical" evidence="6">
    <location>
        <begin position="97"/>
        <end position="117"/>
    </location>
</feature>
<evidence type="ECO:0000313" key="7">
    <source>
        <dbReference type="EMBL" id="KAK5707966.1"/>
    </source>
</evidence>
<keyword evidence="2 6" id="KW-0812">Transmembrane</keyword>
<protein>
    <recommendedName>
        <fullName evidence="9">DUF1772-domain-containing protein</fullName>
    </recommendedName>
</protein>
<dbReference type="PANTHER" id="PTHR35042:SF1">
    <property type="entry name" value="DUF1772-DOMAIN-CONTAINING PROTEIN"/>
    <property type="match status" value="1"/>
</dbReference>
<dbReference type="GO" id="GO:0016020">
    <property type="term" value="C:membrane"/>
    <property type="evidence" value="ECO:0007669"/>
    <property type="project" value="UniProtKB-SubCell"/>
</dbReference>
<feature type="transmembrane region" description="Helical" evidence="6">
    <location>
        <begin position="38"/>
        <end position="56"/>
    </location>
</feature>
<evidence type="ECO:0000313" key="8">
    <source>
        <dbReference type="Proteomes" id="UP001310594"/>
    </source>
</evidence>
<dbReference type="Pfam" id="PF08592">
    <property type="entry name" value="Anthrone_oxy"/>
    <property type="match status" value="1"/>
</dbReference>
<evidence type="ECO:0008006" key="9">
    <source>
        <dbReference type="Google" id="ProtNLM"/>
    </source>
</evidence>
<dbReference type="Proteomes" id="UP001310594">
    <property type="component" value="Unassembled WGS sequence"/>
</dbReference>
<evidence type="ECO:0000256" key="5">
    <source>
        <dbReference type="ARBA" id="ARBA00034313"/>
    </source>
</evidence>
<dbReference type="AlphaFoldDB" id="A0AAN7WDJ0"/>
<keyword evidence="3 6" id="KW-1133">Transmembrane helix</keyword>
<keyword evidence="4 6" id="KW-0472">Membrane</keyword>
<dbReference type="EMBL" id="JAVRQU010000001">
    <property type="protein sequence ID" value="KAK5707966.1"/>
    <property type="molecule type" value="Genomic_DNA"/>
</dbReference>